<dbReference type="GO" id="GO:0003677">
    <property type="term" value="F:DNA binding"/>
    <property type="evidence" value="ECO:0007669"/>
    <property type="project" value="UniProtKB-UniRule"/>
</dbReference>
<evidence type="ECO:0000256" key="1">
    <source>
        <dbReference type="ARBA" id="ARBA00023125"/>
    </source>
</evidence>
<dbReference type="PANTHER" id="PTHR43479">
    <property type="entry name" value="ACREF/ENVCD OPERON REPRESSOR-RELATED"/>
    <property type="match status" value="1"/>
</dbReference>
<feature type="DNA-binding region" description="H-T-H motif" evidence="2">
    <location>
        <begin position="32"/>
        <end position="51"/>
    </location>
</feature>
<keyword evidence="1 2" id="KW-0238">DNA-binding</keyword>
<dbReference type="RefSeq" id="WP_113029133.1">
    <property type="nucleotide sequence ID" value="NZ_QMFB01000001.1"/>
</dbReference>
<dbReference type="OrthoDB" id="113732at2"/>
<evidence type="ECO:0000259" key="3">
    <source>
        <dbReference type="PROSITE" id="PS50977"/>
    </source>
</evidence>
<reference evidence="4 5" key="1">
    <citation type="journal article" date="2009" name="Int. J. Syst. Evol. Microbiol.">
        <title>Paenibacillus contaminans sp. nov., isolated from a contaminated laboratory plate.</title>
        <authorList>
            <person name="Chou J.H."/>
            <person name="Lee J.H."/>
            <person name="Lin M.C."/>
            <person name="Chang P.S."/>
            <person name="Arun A.B."/>
            <person name="Young C.C."/>
            <person name="Chen W.M."/>
        </authorList>
    </citation>
    <scope>NUCLEOTIDE SEQUENCE [LARGE SCALE GENOMIC DNA]</scope>
    <source>
        <strain evidence="4 5">CKOBP-6</strain>
    </source>
</reference>
<evidence type="ECO:0000313" key="4">
    <source>
        <dbReference type="EMBL" id="RAV23024.1"/>
    </source>
</evidence>
<sequence>MNGFERRKHIKIEQIFSVSIQLFFKYGFHKVSVNEIAKMANVSPATIYNYFGTKERLYAEMLLNWMDKQLEKYESILDSELAFVEKTKKIMLLEASNVKTLSDELPNISASEFGELAQMLESYTEDKVKRFFMKFVEVGKREGYIRLDLTEEKAMIYFTMFKNELGRHWEADNEDRITRSIDPLIELFFYGIAGRIQDRQKITGSE</sequence>
<dbReference type="Proteomes" id="UP000250369">
    <property type="component" value="Unassembled WGS sequence"/>
</dbReference>
<dbReference type="PRINTS" id="PR00455">
    <property type="entry name" value="HTHTETR"/>
</dbReference>
<evidence type="ECO:0000256" key="2">
    <source>
        <dbReference type="PROSITE-ProRule" id="PRU00335"/>
    </source>
</evidence>
<dbReference type="Gene3D" id="1.10.10.60">
    <property type="entry name" value="Homeodomain-like"/>
    <property type="match status" value="1"/>
</dbReference>
<keyword evidence="5" id="KW-1185">Reference proteome</keyword>
<dbReference type="InterPro" id="IPR001647">
    <property type="entry name" value="HTH_TetR"/>
</dbReference>
<dbReference type="PROSITE" id="PS50977">
    <property type="entry name" value="HTH_TETR_2"/>
    <property type="match status" value="1"/>
</dbReference>
<comment type="caution">
    <text evidence="4">The sequence shown here is derived from an EMBL/GenBank/DDBJ whole genome shotgun (WGS) entry which is preliminary data.</text>
</comment>
<dbReference type="Pfam" id="PF00440">
    <property type="entry name" value="TetR_N"/>
    <property type="match status" value="1"/>
</dbReference>
<dbReference type="InterPro" id="IPR050624">
    <property type="entry name" value="HTH-type_Tx_Regulator"/>
</dbReference>
<dbReference type="PROSITE" id="PS01081">
    <property type="entry name" value="HTH_TETR_1"/>
    <property type="match status" value="1"/>
</dbReference>
<gene>
    <name evidence="4" type="ORF">DQG23_02150</name>
</gene>
<dbReference type="AlphaFoldDB" id="A0A329MUF6"/>
<feature type="domain" description="HTH tetR-type" evidence="3">
    <location>
        <begin position="9"/>
        <end position="69"/>
    </location>
</feature>
<accession>A0A329MUF6</accession>
<organism evidence="4 5">
    <name type="scientific">Paenibacillus contaminans</name>
    <dbReference type="NCBI Taxonomy" id="450362"/>
    <lineage>
        <taxon>Bacteria</taxon>
        <taxon>Bacillati</taxon>
        <taxon>Bacillota</taxon>
        <taxon>Bacilli</taxon>
        <taxon>Bacillales</taxon>
        <taxon>Paenibacillaceae</taxon>
        <taxon>Paenibacillus</taxon>
    </lineage>
</organism>
<dbReference type="PANTHER" id="PTHR43479:SF21">
    <property type="entry name" value="TRANSCRIPTIONAL REGULATOR, TETR FAMILY"/>
    <property type="match status" value="1"/>
</dbReference>
<dbReference type="InterPro" id="IPR023772">
    <property type="entry name" value="DNA-bd_HTH_TetR-type_CS"/>
</dbReference>
<protein>
    <submittedName>
        <fullName evidence="4">TetR/AcrR family transcriptional regulator</fullName>
    </submittedName>
</protein>
<dbReference type="InterPro" id="IPR009057">
    <property type="entry name" value="Homeodomain-like_sf"/>
</dbReference>
<name>A0A329MUF6_9BACL</name>
<dbReference type="SUPFAM" id="SSF46689">
    <property type="entry name" value="Homeodomain-like"/>
    <property type="match status" value="1"/>
</dbReference>
<dbReference type="Gene3D" id="1.10.357.10">
    <property type="entry name" value="Tetracycline Repressor, domain 2"/>
    <property type="match status" value="1"/>
</dbReference>
<evidence type="ECO:0000313" key="5">
    <source>
        <dbReference type="Proteomes" id="UP000250369"/>
    </source>
</evidence>
<proteinExistence type="predicted"/>
<dbReference type="EMBL" id="QMFB01000001">
    <property type="protein sequence ID" value="RAV23024.1"/>
    <property type="molecule type" value="Genomic_DNA"/>
</dbReference>